<reference evidence="2 3" key="1">
    <citation type="submission" date="2019-01" db="EMBL/GenBank/DDBJ databases">
        <title>Halorientalis sp. F13-25 a new haloarchaeum isolated from hypersaline water.</title>
        <authorList>
            <person name="Ana D.-V."/>
            <person name="Cristina S.-P."/>
            <person name="Antonio V."/>
        </authorList>
    </citation>
    <scope>NUCLEOTIDE SEQUENCE [LARGE SCALE GENOMIC DNA]</scope>
    <source>
        <strain evidence="2 3">F13-25</strain>
    </source>
</reference>
<proteinExistence type="predicted"/>
<protein>
    <recommendedName>
        <fullName evidence="1">DUF5615 domain-containing protein</fullName>
    </recommendedName>
</protein>
<sequence>MARLSFCTDEHVPHAFVSALESNGFSVVTAAGEHGQDTVDEELLAWCGDSDRVLVTNDRDFVELDEQVNHAGLVIYTSQAISPSDFARAIRRVDRQFGAKEMRDVLVWLDQWL</sequence>
<dbReference type="OrthoDB" id="209779at2157"/>
<evidence type="ECO:0000313" key="2">
    <source>
        <dbReference type="EMBL" id="RXK47423.1"/>
    </source>
</evidence>
<evidence type="ECO:0000313" key="3">
    <source>
        <dbReference type="Proteomes" id="UP000289691"/>
    </source>
</evidence>
<organism evidence="2 3">
    <name type="scientific">Halorientalis pallida</name>
    <dbReference type="NCBI Taxonomy" id="2479928"/>
    <lineage>
        <taxon>Archaea</taxon>
        <taxon>Methanobacteriati</taxon>
        <taxon>Methanobacteriota</taxon>
        <taxon>Stenosarchaea group</taxon>
        <taxon>Halobacteria</taxon>
        <taxon>Halobacteriales</taxon>
        <taxon>Haloarculaceae</taxon>
        <taxon>Halorientalis</taxon>
    </lineage>
</organism>
<feature type="domain" description="DUF5615" evidence="1">
    <location>
        <begin position="6"/>
        <end position="102"/>
    </location>
</feature>
<accession>A0A498KZE3</accession>
<name>A0A498KZE3_9EURY</name>
<dbReference type="EMBL" id="RDFA01000006">
    <property type="protein sequence ID" value="RXK47423.1"/>
    <property type="molecule type" value="Genomic_DNA"/>
</dbReference>
<dbReference type="InterPro" id="IPR041049">
    <property type="entry name" value="DUF5615"/>
</dbReference>
<dbReference type="AlphaFoldDB" id="A0A498KZE3"/>
<dbReference type="Proteomes" id="UP000289691">
    <property type="component" value="Unassembled WGS sequence"/>
</dbReference>
<keyword evidence="3" id="KW-1185">Reference proteome</keyword>
<comment type="caution">
    <text evidence="2">The sequence shown here is derived from an EMBL/GenBank/DDBJ whole genome shotgun (WGS) entry which is preliminary data.</text>
</comment>
<evidence type="ECO:0000259" key="1">
    <source>
        <dbReference type="Pfam" id="PF18480"/>
    </source>
</evidence>
<gene>
    <name evidence="2" type="ORF">EAF64_16750</name>
</gene>
<dbReference type="Pfam" id="PF18480">
    <property type="entry name" value="DUF5615"/>
    <property type="match status" value="1"/>
</dbReference>
<dbReference type="RefSeq" id="WP_129070126.1">
    <property type="nucleotide sequence ID" value="NZ_RDFA01000006.1"/>
</dbReference>